<accession>A0A9P6B8N8</accession>
<sequence>MAPHPLWWVCVPPCASTKIHPTGTWMKPPAHNTDVRSCRRSCLRVRPLNQQQPTQRRTMGYHTPAPAGHPCPQRNPTQQEHGQSPNRKYGHAQPQKSCLIEWNRDKMNTPIPHILGGLSPDQCLSSVETMKGFILEPHWGPMAPHWGIWAQLGPIWADSLILNYQLAPIWHPITIGPT</sequence>
<evidence type="ECO:0000313" key="2">
    <source>
        <dbReference type="EMBL" id="KAF9519575.1"/>
    </source>
</evidence>
<proteinExistence type="predicted"/>
<dbReference type="EMBL" id="MU128917">
    <property type="protein sequence ID" value="KAF9519575.1"/>
    <property type="molecule type" value="Genomic_DNA"/>
</dbReference>
<dbReference type="AlphaFoldDB" id="A0A9P6B8N8"/>
<reference evidence="2" key="1">
    <citation type="journal article" date="2020" name="Nat. Commun.">
        <title>Large-scale genome sequencing of mycorrhizal fungi provides insights into the early evolution of symbiotic traits.</title>
        <authorList>
            <person name="Miyauchi S."/>
            <person name="Kiss E."/>
            <person name="Kuo A."/>
            <person name="Drula E."/>
            <person name="Kohler A."/>
            <person name="Sanchez-Garcia M."/>
            <person name="Morin E."/>
            <person name="Andreopoulos B."/>
            <person name="Barry K.W."/>
            <person name="Bonito G."/>
            <person name="Buee M."/>
            <person name="Carver A."/>
            <person name="Chen C."/>
            <person name="Cichocki N."/>
            <person name="Clum A."/>
            <person name="Culley D."/>
            <person name="Crous P.W."/>
            <person name="Fauchery L."/>
            <person name="Girlanda M."/>
            <person name="Hayes R.D."/>
            <person name="Keri Z."/>
            <person name="LaButti K."/>
            <person name="Lipzen A."/>
            <person name="Lombard V."/>
            <person name="Magnuson J."/>
            <person name="Maillard F."/>
            <person name="Murat C."/>
            <person name="Nolan M."/>
            <person name="Ohm R.A."/>
            <person name="Pangilinan J."/>
            <person name="Pereira M.F."/>
            <person name="Perotto S."/>
            <person name="Peter M."/>
            <person name="Pfister S."/>
            <person name="Riley R."/>
            <person name="Sitrit Y."/>
            <person name="Stielow J.B."/>
            <person name="Szollosi G."/>
            <person name="Zifcakova L."/>
            <person name="Stursova M."/>
            <person name="Spatafora J.W."/>
            <person name="Tedersoo L."/>
            <person name="Vaario L.M."/>
            <person name="Yamada A."/>
            <person name="Yan M."/>
            <person name="Wang P."/>
            <person name="Xu J."/>
            <person name="Bruns T."/>
            <person name="Baldrian P."/>
            <person name="Vilgalys R."/>
            <person name="Dunand C."/>
            <person name="Henrissat B."/>
            <person name="Grigoriev I.V."/>
            <person name="Hibbett D."/>
            <person name="Nagy L.G."/>
            <person name="Martin F.M."/>
        </authorList>
    </citation>
    <scope>NUCLEOTIDE SEQUENCE</scope>
    <source>
        <strain evidence="2">UP504</strain>
    </source>
</reference>
<comment type="caution">
    <text evidence="2">The sequence shown here is derived from an EMBL/GenBank/DDBJ whole genome shotgun (WGS) entry which is preliminary data.</text>
</comment>
<feature type="region of interest" description="Disordered" evidence="1">
    <location>
        <begin position="43"/>
        <end position="92"/>
    </location>
</feature>
<feature type="compositionally biased region" description="Polar residues" evidence="1">
    <location>
        <begin position="74"/>
        <end position="86"/>
    </location>
</feature>
<keyword evidence="3" id="KW-1185">Reference proteome</keyword>
<gene>
    <name evidence="2" type="ORF">BS47DRAFT_1358158</name>
</gene>
<protein>
    <submittedName>
        <fullName evidence="2">Uncharacterized protein</fullName>
    </submittedName>
</protein>
<dbReference type="Proteomes" id="UP000886523">
    <property type="component" value="Unassembled WGS sequence"/>
</dbReference>
<evidence type="ECO:0000313" key="3">
    <source>
        <dbReference type="Proteomes" id="UP000886523"/>
    </source>
</evidence>
<name>A0A9P6B8N8_9AGAM</name>
<evidence type="ECO:0000256" key="1">
    <source>
        <dbReference type="SAM" id="MobiDB-lite"/>
    </source>
</evidence>
<organism evidence="2 3">
    <name type="scientific">Hydnum rufescens UP504</name>
    <dbReference type="NCBI Taxonomy" id="1448309"/>
    <lineage>
        <taxon>Eukaryota</taxon>
        <taxon>Fungi</taxon>
        <taxon>Dikarya</taxon>
        <taxon>Basidiomycota</taxon>
        <taxon>Agaricomycotina</taxon>
        <taxon>Agaricomycetes</taxon>
        <taxon>Cantharellales</taxon>
        <taxon>Hydnaceae</taxon>
        <taxon>Hydnum</taxon>
    </lineage>
</organism>